<evidence type="ECO:0000313" key="1">
    <source>
        <dbReference type="EMBL" id="KKL65600.1"/>
    </source>
</evidence>
<protein>
    <submittedName>
        <fullName evidence="1">Uncharacterized protein</fullName>
    </submittedName>
</protein>
<dbReference type="EMBL" id="LAZR01027482">
    <property type="protein sequence ID" value="KKL65600.1"/>
    <property type="molecule type" value="Genomic_DNA"/>
</dbReference>
<dbReference type="AlphaFoldDB" id="A0A0F9G7X0"/>
<gene>
    <name evidence="1" type="ORF">LCGC14_2153380</name>
</gene>
<feature type="non-terminal residue" evidence="1">
    <location>
        <position position="1"/>
    </location>
</feature>
<accession>A0A0F9G7X0</accession>
<organism evidence="1">
    <name type="scientific">marine sediment metagenome</name>
    <dbReference type="NCBI Taxonomy" id="412755"/>
    <lineage>
        <taxon>unclassified sequences</taxon>
        <taxon>metagenomes</taxon>
        <taxon>ecological metagenomes</taxon>
    </lineage>
</organism>
<sequence length="52" mass="6350">SLIHCAIRKQCLEQLYKPLMALKRFYKTHNSTRKYLILEREARILSHEFNPF</sequence>
<name>A0A0F9G7X0_9ZZZZ</name>
<proteinExistence type="predicted"/>
<comment type="caution">
    <text evidence="1">The sequence shown here is derived from an EMBL/GenBank/DDBJ whole genome shotgun (WGS) entry which is preliminary data.</text>
</comment>
<reference evidence="1" key="1">
    <citation type="journal article" date="2015" name="Nature">
        <title>Complex archaea that bridge the gap between prokaryotes and eukaryotes.</title>
        <authorList>
            <person name="Spang A."/>
            <person name="Saw J.H."/>
            <person name="Jorgensen S.L."/>
            <person name="Zaremba-Niedzwiedzka K."/>
            <person name="Martijn J."/>
            <person name="Lind A.E."/>
            <person name="van Eijk R."/>
            <person name="Schleper C."/>
            <person name="Guy L."/>
            <person name="Ettema T.J."/>
        </authorList>
    </citation>
    <scope>NUCLEOTIDE SEQUENCE</scope>
</reference>